<dbReference type="EMBL" id="RQYT01000030">
    <property type="protein sequence ID" value="RRD48770.1"/>
    <property type="molecule type" value="Genomic_DNA"/>
</dbReference>
<reference evidence="1 2" key="1">
    <citation type="submission" date="2018-11" db="EMBL/GenBank/DDBJ databases">
        <title>Genomes From Bacteria Associated with the Canine Oral Cavity: a Test Case for Automated Genome-Based Taxonomic Assignment.</title>
        <authorList>
            <person name="Coil D.A."/>
            <person name="Jospin G."/>
            <person name="Darling A.E."/>
            <person name="Wallis C."/>
            <person name="Davis I.J."/>
            <person name="Harris S."/>
            <person name="Eisen J.A."/>
            <person name="Holcombe L.J."/>
            <person name="O'Flynn C."/>
        </authorList>
    </citation>
    <scope>NUCLEOTIDE SEQUENCE [LARGE SCALE GENOMIC DNA]</scope>
    <source>
        <strain evidence="1 2">OH2822_COT-296</strain>
    </source>
</reference>
<comment type="caution">
    <text evidence="1">The sequence shown here is derived from an EMBL/GenBank/DDBJ whole genome shotgun (WGS) entry which is preliminary data.</text>
</comment>
<dbReference type="Proteomes" id="UP000280935">
    <property type="component" value="Unassembled WGS sequence"/>
</dbReference>
<protein>
    <submittedName>
        <fullName evidence="1">Uncharacterized protein</fullName>
    </submittedName>
</protein>
<sequence>MTGQSTLQTAVQGYDKARDQLARVWEDDRAMRMRAEVLHPLAADLDAQVRAEQQWRQHHEAAVACVAVIEERLDEAQNHMTPCAEAERQARQELLDAANAIESGMRAVETCTDRCLRALRALEAAVPCGGKVPVSLGDWAEIGWLVTKAGVRACVEQGTKQVASNLIEDGVAGVLRAEAPPYTHEVSEQVLDQVIDAGRLTAVRSRAWWERFRKRRDRR</sequence>
<dbReference type="AlphaFoldDB" id="A0A3P1WTS4"/>
<proteinExistence type="predicted"/>
<gene>
    <name evidence="1" type="ORF">EII35_11220</name>
</gene>
<evidence type="ECO:0000313" key="1">
    <source>
        <dbReference type="EMBL" id="RRD48770.1"/>
    </source>
</evidence>
<evidence type="ECO:0000313" key="2">
    <source>
        <dbReference type="Proteomes" id="UP000280935"/>
    </source>
</evidence>
<organism evidence="1 2">
    <name type="scientific">Arachnia propionica</name>
    <dbReference type="NCBI Taxonomy" id="1750"/>
    <lineage>
        <taxon>Bacteria</taxon>
        <taxon>Bacillati</taxon>
        <taxon>Actinomycetota</taxon>
        <taxon>Actinomycetes</taxon>
        <taxon>Propionibacteriales</taxon>
        <taxon>Propionibacteriaceae</taxon>
        <taxon>Arachnia</taxon>
    </lineage>
</organism>
<name>A0A3P1WTS4_9ACTN</name>
<accession>A0A3P1WTS4</accession>